<dbReference type="Proteomes" id="UP000054342">
    <property type="component" value="Unassembled WGS sequence"/>
</dbReference>
<evidence type="ECO:0000313" key="2">
    <source>
        <dbReference type="EMBL" id="KIW60995.1"/>
    </source>
</evidence>
<dbReference type="AlphaFoldDB" id="A0A0D2F251"/>
<evidence type="ECO:0000313" key="3">
    <source>
        <dbReference type="Proteomes" id="UP000054342"/>
    </source>
</evidence>
<dbReference type="HOGENOM" id="CLU_139257_0_0_1"/>
<organism evidence="2 3">
    <name type="scientific">Exophiala xenobiotica</name>
    <dbReference type="NCBI Taxonomy" id="348802"/>
    <lineage>
        <taxon>Eukaryota</taxon>
        <taxon>Fungi</taxon>
        <taxon>Dikarya</taxon>
        <taxon>Ascomycota</taxon>
        <taxon>Pezizomycotina</taxon>
        <taxon>Eurotiomycetes</taxon>
        <taxon>Chaetothyriomycetidae</taxon>
        <taxon>Chaetothyriales</taxon>
        <taxon>Herpotrichiellaceae</taxon>
        <taxon>Exophiala</taxon>
    </lineage>
</organism>
<gene>
    <name evidence="2" type="ORF">PV05_01167</name>
</gene>
<dbReference type="GeneID" id="25323075"/>
<reference evidence="2 3" key="1">
    <citation type="submission" date="2015-01" db="EMBL/GenBank/DDBJ databases">
        <title>The Genome Sequence of Exophiala xenobiotica CBS118157.</title>
        <authorList>
            <consortium name="The Broad Institute Genomics Platform"/>
            <person name="Cuomo C."/>
            <person name="de Hoog S."/>
            <person name="Gorbushina A."/>
            <person name="Stielow B."/>
            <person name="Teixiera M."/>
            <person name="Abouelleil A."/>
            <person name="Chapman S.B."/>
            <person name="Priest M."/>
            <person name="Young S.K."/>
            <person name="Wortman J."/>
            <person name="Nusbaum C."/>
            <person name="Birren B."/>
        </authorList>
    </citation>
    <scope>NUCLEOTIDE SEQUENCE [LARGE SCALE GENOMIC DNA]</scope>
    <source>
        <strain evidence="2 3">CBS 118157</strain>
    </source>
</reference>
<name>A0A0D2F251_9EURO</name>
<protein>
    <recommendedName>
        <fullName evidence="4">Histone chaperone domain-containing protein</fullName>
    </recommendedName>
</protein>
<dbReference type="OrthoDB" id="4357148at2759"/>
<dbReference type="RefSeq" id="XP_013321579.1">
    <property type="nucleotide sequence ID" value="XM_013466125.1"/>
</dbReference>
<sequence>MTDKSNYRAADDKYEAQNDEKFDPSGDLNDSSYVRPGDSTVPVQKDSAPVEDPVQPPTSNSDAQLEQDEREAIDKGNIVKGRIRHAKPTGSYSEGPDEDQLPKEVASGADGTSSTRGL</sequence>
<proteinExistence type="predicted"/>
<dbReference type="EMBL" id="KN847317">
    <property type="protein sequence ID" value="KIW60995.1"/>
    <property type="molecule type" value="Genomic_DNA"/>
</dbReference>
<evidence type="ECO:0008006" key="4">
    <source>
        <dbReference type="Google" id="ProtNLM"/>
    </source>
</evidence>
<keyword evidence="3" id="KW-1185">Reference proteome</keyword>
<feature type="compositionally biased region" description="Basic and acidic residues" evidence="1">
    <location>
        <begin position="1"/>
        <end position="24"/>
    </location>
</feature>
<feature type="region of interest" description="Disordered" evidence="1">
    <location>
        <begin position="1"/>
        <end position="118"/>
    </location>
</feature>
<evidence type="ECO:0000256" key="1">
    <source>
        <dbReference type="SAM" id="MobiDB-lite"/>
    </source>
</evidence>
<accession>A0A0D2F251</accession>